<accession>A0A5J9ULZ0</accession>
<dbReference type="PANTHER" id="PTHR33018:SF30">
    <property type="entry name" value="OS02G0502850 PROTEIN"/>
    <property type="match status" value="1"/>
</dbReference>
<sequence>MVVPKGLTSINPDFSLGKPLLTVDELQIAGAATNALHSFYMKLPLSKKRNDILLHFKRSHFFRSLDNEFLNVGFSDIFDLFNYHALDVFILRCFTLHMVKKTRQMDLPVGFLDPELITLSTMCVDKSYVVDYVRKALGKFAKKKCIMFAHNPGQHWVVVAIVPKWNKVLYLDSARSSPRDDSLLKDVLDEAFLSYCNTYGIAKNKLVHVNKFPFLEMLFTSACDDNFAGQSLAVICHQQHPSSECGFYAAHHMNLALALLNVEKAEEFEVPTSPLGDDVLDSIRKTIASFIMSDVVTCDDIFLLVEMMFTSACDDISLLLQMMFTSACDDIFADCDDIVLLLEMLGIL</sequence>
<keyword evidence="2" id="KW-0645">Protease</keyword>
<dbReference type="AlphaFoldDB" id="A0A5J9ULZ0"/>
<dbReference type="Gramene" id="TVU24829">
    <property type="protein sequence ID" value="TVU24829"/>
    <property type="gene ID" value="EJB05_27289"/>
</dbReference>
<comment type="similarity">
    <text evidence="1">Belongs to the peptidase C48 family.</text>
</comment>
<keyword evidence="6" id="KW-1185">Reference proteome</keyword>
<gene>
    <name evidence="5" type="ORF">EJB05_27289</name>
</gene>
<dbReference type="GO" id="GO:0006508">
    <property type="term" value="P:proteolysis"/>
    <property type="evidence" value="ECO:0007669"/>
    <property type="project" value="UniProtKB-KW"/>
</dbReference>
<feature type="domain" description="Ubiquitin-like protease family profile" evidence="4">
    <location>
        <begin position="132"/>
        <end position="256"/>
    </location>
</feature>
<dbReference type="OrthoDB" id="1429853at2759"/>
<name>A0A5J9ULZ0_9POAL</name>
<comment type="caution">
    <text evidence="5">The sequence shown here is derived from an EMBL/GenBank/DDBJ whole genome shotgun (WGS) entry which is preliminary data.</text>
</comment>
<proteinExistence type="inferred from homology"/>
<evidence type="ECO:0000256" key="3">
    <source>
        <dbReference type="ARBA" id="ARBA00022801"/>
    </source>
</evidence>
<evidence type="ECO:0000313" key="6">
    <source>
        <dbReference type="Proteomes" id="UP000324897"/>
    </source>
</evidence>
<dbReference type="PANTHER" id="PTHR33018">
    <property type="entry name" value="OS10G0338966 PROTEIN-RELATED"/>
    <property type="match status" value="1"/>
</dbReference>
<reference evidence="5 6" key="1">
    <citation type="journal article" date="2019" name="Sci. Rep.">
        <title>A high-quality genome of Eragrostis curvula grass provides insights into Poaceae evolution and supports new strategies to enhance forage quality.</title>
        <authorList>
            <person name="Carballo J."/>
            <person name="Santos B.A.C.M."/>
            <person name="Zappacosta D."/>
            <person name="Garbus I."/>
            <person name="Selva J.P."/>
            <person name="Gallo C.A."/>
            <person name="Diaz A."/>
            <person name="Albertini E."/>
            <person name="Caccamo M."/>
            <person name="Echenique V."/>
        </authorList>
    </citation>
    <scope>NUCLEOTIDE SEQUENCE [LARGE SCALE GENOMIC DNA]</scope>
    <source>
        <strain evidence="6">cv. Victoria</strain>
        <tissue evidence="5">Leaf</tissue>
    </source>
</reference>
<evidence type="ECO:0000259" key="4">
    <source>
        <dbReference type="Pfam" id="PF02902"/>
    </source>
</evidence>
<dbReference type="Pfam" id="PF02902">
    <property type="entry name" value="Peptidase_C48"/>
    <property type="match status" value="1"/>
</dbReference>
<organism evidence="5 6">
    <name type="scientific">Eragrostis curvula</name>
    <name type="common">weeping love grass</name>
    <dbReference type="NCBI Taxonomy" id="38414"/>
    <lineage>
        <taxon>Eukaryota</taxon>
        <taxon>Viridiplantae</taxon>
        <taxon>Streptophyta</taxon>
        <taxon>Embryophyta</taxon>
        <taxon>Tracheophyta</taxon>
        <taxon>Spermatophyta</taxon>
        <taxon>Magnoliopsida</taxon>
        <taxon>Liliopsida</taxon>
        <taxon>Poales</taxon>
        <taxon>Poaceae</taxon>
        <taxon>PACMAD clade</taxon>
        <taxon>Chloridoideae</taxon>
        <taxon>Eragrostideae</taxon>
        <taxon>Eragrostidinae</taxon>
        <taxon>Eragrostis</taxon>
    </lineage>
</organism>
<keyword evidence="3" id="KW-0378">Hydrolase</keyword>
<evidence type="ECO:0000256" key="2">
    <source>
        <dbReference type="ARBA" id="ARBA00022670"/>
    </source>
</evidence>
<dbReference type="InterPro" id="IPR003653">
    <property type="entry name" value="Peptidase_C48_C"/>
</dbReference>
<feature type="non-terminal residue" evidence="5">
    <location>
        <position position="1"/>
    </location>
</feature>
<dbReference type="Gene3D" id="3.40.395.10">
    <property type="entry name" value="Adenoviral Proteinase, Chain A"/>
    <property type="match status" value="1"/>
</dbReference>
<evidence type="ECO:0000256" key="1">
    <source>
        <dbReference type="ARBA" id="ARBA00005234"/>
    </source>
</evidence>
<dbReference type="EMBL" id="RWGY01000013">
    <property type="protein sequence ID" value="TVU24829.1"/>
    <property type="molecule type" value="Genomic_DNA"/>
</dbReference>
<dbReference type="GO" id="GO:0008234">
    <property type="term" value="F:cysteine-type peptidase activity"/>
    <property type="evidence" value="ECO:0007669"/>
    <property type="project" value="InterPro"/>
</dbReference>
<protein>
    <recommendedName>
        <fullName evidence="4">Ubiquitin-like protease family profile domain-containing protein</fullName>
    </recommendedName>
</protein>
<dbReference type="Proteomes" id="UP000324897">
    <property type="component" value="Chromosome 2"/>
</dbReference>
<dbReference type="InterPro" id="IPR038765">
    <property type="entry name" value="Papain-like_cys_pep_sf"/>
</dbReference>
<dbReference type="SUPFAM" id="SSF54001">
    <property type="entry name" value="Cysteine proteinases"/>
    <property type="match status" value="1"/>
</dbReference>
<evidence type="ECO:0000313" key="5">
    <source>
        <dbReference type="EMBL" id="TVU24829.1"/>
    </source>
</evidence>